<reference evidence="2 3" key="1">
    <citation type="submission" date="2019-03" db="EMBL/GenBank/DDBJ databases">
        <title>First draft genome of Liparis tanakae, snailfish: a comprehensive survey of snailfish specific genes.</title>
        <authorList>
            <person name="Kim W."/>
            <person name="Song I."/>
            <person name="Jeong J.-H."/>
            <person name="Kim D."/>
            <person name="Kim S."/>
            <person name="Ryu S."/>
            <person name="Song J.Y."/>
            <person name="Lee S.K."/>
        </authorList>
    </citation>
    <scope>NUCLEOTIDE SEQUENCE [LARGE SCALE GENOMIC DNA]</scope>
    <source>
        <tissue evidence="2">Muscle</tissue>
    </source>
</reference>
<dbReference type="AlphaFoldDB" id="A0A4Z2HTZ5"/>
<gene>
    <name evidence="2" type="ORF">EYF80_020983</name>
</gene>
<evidence type="ECO:0000313" key="3">
    <source>
        <dbReference type="Proteomes" id="UP000314294"/>
    </source>
</evidence>
<evidence type="ECO:0000256" key="1">
    <source>
        <dbReference type="SAM" id="MobiDB-lite"/>
    </source>
</evidence>
<feature type="region of interest" description="Disordered" evidence="1">
    <location>
        <begin position="50"/>
        <end position="75"/>
    </location>
</feature>
<evidence type="ECO:0000313" key="2">
    <source>
        <dbReference type="EMBL" id="TNN68795.1"/>
    </source>
</evidence>
<sequence>MLPGYQRDDYVDCISCFKSYAESDYGGGSYRIGLDLRSGVVLLRLNLSPQSPGEVAGDSPRKQAQSAPPSYRAAGGHVVKRTGLLELNSDLIPGSVQPLHDNRQCKNQHTVWS</sequence>
<accession>A0A4Z2HTZ5</accession>
<dbReference type="EMBL" id="SRLO01000184">
    <property type="protein sequence ID" value="TNN68795.1"/>
    <property type="molecule type" value="Genomic_DNA"/>
</dbReference>
<name>A0A4Z2HTZ5_9TELE</name>
<comment type="caution">
    <text evidence="2">The sequence shown here is derived from an EMBL/GenBank/DDBJ whole genome shotgun (WGS) entry which is preliminary data.</text>
</comment>
<proteinExistence type="predicted"/>
<protein>
    <submittedName>
        <fullName evidence="2">Uncharacterized protein</fullName>
    </submittedName>
</protein>
<organism evidence="2 3">
    <name type="scientific">Liparis tanakae</name>
    <name type="common">Tanaka's snailfish</name>
    <dbReference type="NCBI Taxonomy" id="230148"/>
    <lineage>
        <taxon>Eukaryota</taxon>
        <taxon>Metazoa</taxon>
        <taxon>Chordata</taxon>
        <taxon>Craniata</taxon>
        <taxon>Vertebrata</taxon>
        <taxon>Euteleostomi</taxon>
        <taxon>Actinopterygii</taxon>
        <taxon>Neopterygii</taxon>
        <taxon>Teleostei</taxon>
        <taxon>Neoteleostei</taxon>
        <taxon>Acanthomorphata</taxon>
        <taxon>Eupercaria</taxon>
        <taxon>Perciformes</taxon>
        <taxon>Cottioidei</taxon>
        <taxon>Cottales</taxon>
        <taxon>Liparidae</taxon>
        <taxon>Liparis</taxon>
    </lineage>
</organism>
<keyword evidence="3" id="KW-1185">Reference proteome</keyword>
<dbReference type="Proteomes" id="UP000314294">
    <property type="component" value="Unassembled WGS sequence"/>
</dbReference>